<dbReference type="EMBL" id="ABCA03000038">
    <property type="protein sequence ID" value="EDS01420.1"/>
    <property type="molecule type" value="Genomic_DNA"/>
</dbReference>
<proteinExistence type="predicted"/>
<organism evidence="1 2">
    <name type="scientific">[Eubacterium] siraeum DSM 15702</name>
    <dbReference type="NCBI Taxonomy" id="428128"/>
    <lineage>
        <taxon>Bacteria</taxon>
        <taxon>Bacillati</taxon>
        <taxon>Bacillota</taxon>
        <taxon>Clostridia</taxon>
        <taxon>Eubacteriales</taxon>
        <taxon>Oscillospiraceae</taxon>
        <taxon>Oscillospiraceae incertae sedis</taxon>
    </lineage>
</organism>
<name>B0MLS1_9FIRM</name>
<dbReference type="AlphaFoldDB" id="B0MLS1"/>
<comment type="caution">
    <text evidence="1">The sequence shown here is derived from an EMBL/GenBank/DDBJ whole genome shotgun (WGS) entry which is preliminary data.</text>
</comment>
<reference evidence="1" key="1">
    <citation type="submission" date="2007-10" db="EMBL/GenBank/DDBJ databases">
        <authorList>
            <person name="Fulton L."/>
            <person name="Clifton S."/>
            <person name="Fulton B."/>
            <person name="Xu J."/>
            <person name="Minx P."/>
            <person name="Pepin K.H."/>
            <person name="Johnson M."/>
            <person name="Thiruvilangam P."/>
            <person name="Bhonagiri V."/>
            <person name="Nash W.E."/>
            <person name="Mardis E.R."/>
            <person name="Wilson R.K."/>
        </authorList>
    </citation>
    <scope>NUCLEOTIDE SEQUENCE [LARGE SCALE GENOMIC DNA]</scope>
    <source>
        <strain evidence="1">DSM 15702</strain>
    </source>
</reference>
<accession>B0MLS1</accession>
<evidence type="ECO:0000313" key="1">
    <source>
        <dbReference type="EMBL" id="EDS01420.1"/>
    </source>
</evidence>
<reference evidence="1" key="2">
    <citation type="submission" date="2014-06" db="EMBL/GenBank/DDBJ databases">
        <title>Draft genome sequence of Eubacterium siraeum (DSM 15702).</title>
        <authorList>
            <person name="Sudarsanam P."/>
            <person name="Ley R."/>
            <person name="Guruge J."/>
            <person name="Turnbaugh P.J."/>
            <person name="Mahowald M."/>
            <person name="Liep D."/>
            <person name="Gordon J."/>
        </authorList>
    </citation>
    <scope>NUCLEOTIDE SEQUENCE</scope>
    <source>
        <strain evidence="1">DSM 15702</strain>
    </source>
</reference>
<dbReference type="Proteomes" id="UP000005326">
    <property type="component" value="Unassembled WGS sequence"/>
</dbReference>
<keyword evidence="2" id="KW-1185">Reference proteome</keyword>
<sequence length="57" mass="6695">MMKNDPLRQKLFASPIFCGLSDLVTHTSYIDLFLIDKNCIMRYNYNVIVKLGYMCKD</sequence>
<evidence type="ECO:0000313" key="2">
    <source>
        <dbReference type="Proteomes" id="UP000005326"/>
    </source>
</evidence>
<gene>
    <name evidence="1" type="ORF">EUBSIR_00775</name>
</gene>
<protein>
    <submittedName>
        <fullName evidence="1">Uncharacterized protein</fullName>
    </submittedName>
</protein>